<gene>
    <name evidence="8" type="ORF">PDIGIT_LOCUS14489</name>
</gene>
<name>A0A9W4UVU2_9PLEO</name>
<dbReference type="PANTHER" id="PTHR24185:SF1">
    <property type="entry name" value="CALCIUM-INDEPENDENT PHOSPHOLIPASE A2-GAMMA"/>
    <property type="match status" value="1"/>
</dbReference>
<feature type="compositionally biased region" description="Polar residues" evidence="6">
    <location>
        <begin position="853"/>
        <end position="862"/>
    </location>
</feature>
<protein>
    <recommendedName>
        <fullName evidence="7">PNPLA domain-containing protein</fullName>
    </recommendedName>
</protein>
<dbReference type="SUPFAM" id="SSF52151">
    <property type="entry name" value="FabD/lysophospholipase-like"/>
    <property type="match status" value="1"/>
</dbReference>
<dbReference type="SUPFAM" id="SSF52540">
    <property type="entry name" value="P-loop containing nucleoside triphosphate hydrolases"/>
    <property type="match status" value="1"/>
</dbReference>
<keyword evidence="1" id="KW-0677">Repeat</keyword>
<dbReference type="GO" id="GO:0019369">
    <property type="term" value="P:arachidonate metabolic process"/>
    <property type="evidence" value="ECO:0007669"/>
    <property type="project" value="TreeGrafter"/>
</dbReference>
<keyword evidence="2 5" id="KW-0378">Hydrolase</keyword>
<feature type="short sequence motif" description="DGA/G" evidence="5">
    <location>
        <begin position="210"/>
        <end position="212"/>
    </location>
</feature>
<feature type="short sequence motif" description="GXGXXG" evidence="5">
    <location>
        <begin position="30"/>
        <end position="35"/>
    </location>
</feature>
<dbReference type="Pfam" id="PF01734">
    <property type="entry name" value="Patatin"/>
    <property type="match status" value="1"/>
</dbReference>
<evidence type="ECO:0000256" key="1">
    <source>
        <dbReference type="ARBA" id="ARBA00022737"/>
    </source>
</evidence>
<organism evidence="8 9">
    <name type="scientific">Periconia digitata</name>
    <dbReference type="NCBI Taxonomy" id="1303443"/>
    <lineage>
        <taxon>Eukaryota</taxon>
        <taxon>Fungi</taxon>
        <taxon>Dikarya</taxon>
        <taxon>Ascomycota</taxon>
        <taxon>Pezizomycotina</taxon>
        <taxon>Dothideomycetes</taxon>
        <taxon>Pleosporomycetidae</taxon>
        <taxon>Pleosporales</taxon>
        <taxon>Massarineae</taxon>
        <taxon>Periconiaceae</taxon>
        <taxon>Periconia</taxon>
    </lineage>
</organism>
<evidence type="ECO:0000256" key="5">
    <source>
        <dbReference type="PROSITE-ProRule" id="PRU01161"/>
    </source>
</evidence>
<dbReference type="GO" id="GO:0016020">
    <property type="term" value="C:membrane"/>
    <property type="evidence" value="ECO:0007669"/>
    <property type="project" value="TreeGrafter"/>
</dbReference>
<dbReference type="GO" id="GO:0047499">
    <property type="term" value="F:calcium-independent phospholipase A2 activity"/>
    <property type="evidence" value="ECO:0007669"/>
    <property type="project" value="TreeGrafter"/>
</dbReference>
<dbReference type="GO" id="GO:0046486">
    <property type="term" value="P:glycerolipid metabolic process"/>
    <property type="evidence" value="ECO:0007669"/>
    <property type="project" value="UniProtKB-ARBA"/>
</dbReference>
<dbReference type="InterPro" id="IPR016035">
    <property type="entry name" value="Acyl_Trfase/lysoPLipase"/>
</dbReference>
<feature type="active site" description="Proton acceptor" evidence="5">
    <location>
        <position position="210"/>
    </location>
</feature>
<keyword evidence="4 5" id="KW-0443">Lipid metabolism</keyword>
<keyword evidence="3 5" id="KW-0442">Lipid degradation</keyword>
<evidence type="ECO:0000313" key="9">
    <source>
        <dbReference type="Proteomes" id="UP001152607"/>
    </source>
</evidence>
<evidence type="ECO:0000256" key="3">
    <source>
        <dbReference type="ARBA" id="ARBA00022963"/>
    </source>
</evidence>
<dbReference type="InterPro" id="IPR002641">
    <property type="entry name" value="PNPLA_dom"/>
</dbReference>
<feature type="compositionally biased region" description="Basic and acidic residues" evidence="6">
    <location>
        <begin position="841"/>
        <end position="852"/>
    </location>
</feature>
<dbReference type="CDD" id="cd07216">
    <property type="entry name" value="Pat17_PNPLA8_PNPLA9_like3"/>
    <property type="match status" value="1"/>
</dbReference>
<dbReference type="Proteomes" id="UP001152607">
    <property type="component" value="Unassembled WGS sequence"/>
</dbReference>
<dbReference type="OrthoDB" id="6612291at2759"/>
<dbReference type="InterPro" id="IPR056884">
    <property type="entry name" value="NPHP3-like_N"/>
</dbReference>
<accession>A0A9W4UVU2</accession>
<dbReference type="AlphaFoldDB" id="A0A9W4UVU2"/>
<evidence type="ECO:0000259" key="7">
    <source>
        <dbReference type="PROSITE" id="PS51635"/>
    </source>
</evidence>
<feature type="short sequence motif" description="GXSXG" evidence="5">
    <location>
        <begin position="66"/>
        <end position="70"/>
    </location>
</feature>
<proteinExistence type="predicted"/>
<evidence type="ECO:0000313" key="8">
    <source>
        <dbReference type="EMBL" id="CAI6341293.1"/>
    </source>
</evidence>
<feature type="region of interest" description="Disordered" evidence="6">
    <location>
        <begin position="841"/>
        <end position="876"/>
    </location>
</feature>
<keyword evidence="9" id="KW-1185">Reference proteome</keyword>
<dbReference type="EMBL" id="CAOQHR010000011">
    <property type="protein sequence ID" value="CAI6341293.1"/>
    <property type="molecule type" value="Genomic_DNA"/>
</dbReference>
<reference evidence="8" key="1">
    <citation type="submission" date="2023-01" db="EMBL/GenBank/DDBJ databases">
        <authorList>
            <person name="Van Ghelder C."/>
            <person name="Rancurel C."/>
        </authorList>
    </citation>
    <scope>NUCLEOTIDE SEQUENCE</scope>
    <source>
        <strain evidence="8">CNCM I-4278</strain>
    </source>
</reference>
<evidence type="ECO:0000256" key="4">
    <source>
        <dbReference type="ARBA" id="ARBA00023098"/>
    </source>
</evidence>
<evidence type="ECO:0000256" key="6">
    <source>
        <dbReference type="SAM" id="MobiDB-lite"/>
    </source>
</evidence>
<dbReference type="PROSITE" id="PS51635">
    <property type="entry name" value="PNPLA"/>
    <property type="match status" value="1"/>
</dbReference>
<comment type="caution">
    <text evidence="8">The sequence shown here is derived from an EMBL/GenBank/DDBJ whole genome shotgun (WGS) entry which is preliminary data.</text>
</comment>
<feature type="active site" description="Nucleophile" evidence="5">
    <location>
        <position position="68"/>
    </location>
</feature>
<dbReference type="Gene3D" id="3.40.50.300">
    <property type="entry name" value="P-loop containing nucleotide triphosphate hydrolases"/>
    <property type="match status" value="1"/>
</dbReference>
<dbReference type="Pfam" id="PF24883">
    <property type="entry name" value="NPHP3_N"/>
    <property type="match status" value="1"/>
</dbReference>
<dbReference type="InterPro" id="IPR027417">
    <property type="entry name" value="P-loop_NTPase"/>
</dbReference>
<dbReference type="PANTHER" id="PTHR24185">
    <property type="entry name" value="CALCIUM-INDEPENDENT PHOSPHOLIPASE A2-GAMMA"/>
    <property type="match status" value="1"/>
</dbReference>
<feature type="domain" description="PNPLA" evidence="7">
    <location>
        <begin position="26"/>
        <end position="223"/>
    </location>
</feature>
<sequence length="1238" mass="140284">MQQTSAAVYGRPSEQPNTASKQLCILSLDGGGVKGLSSLVMLKQVMELIDPEDTPKPCEYFDMIGGTSTGGLIAIMLGRLEMGIDECIAKFKELSLKAFTKIPHQVTLQGKVQGRFDHEAFAQAVRELLKDKHLDEDTLLKDPKHHDGCRTFVCTVSEDVNDTVILPSYYTKRWGTGMLNTARIWETARATSAATSFFDPIEIAGERFVDGATEANNPVNELWTEADNFFRDPSQPDWKLEDNLHCLVSIGTGKPSLKPFGKSVVDIGQTIVSNATNTEKVAERFERQRASLFDKNQAFRFNVSEGLENVGLEEADRLGEITAATRRYIAKQETLVKATVCAEALKERQILARICNEASRIASLHSARPHNEKPLSPATLDYYLHTNAFRSWSQQENNFIWCQTPASAGTSAPLADSLATLLSGERFLRTVIRYAVPRQPPKPKEKPRQFKLIIGSAMESPPRKPKELGPLITMFRGIVSRLLLQCSLRGAICYIKSRQFQQVWTLSTDMRIPQTERLEALLEALYILVAVPTDEKTVIMIDHIDNLVDDSVDEFARMAKRKKLSDHQNRIQFLACGNPEMNLISRLPKDWQINENTEYQECLSSLKFEELNFRRNQISTAAKGTNEWVWKHKSYLAFKRQNSGILWIEGKAGSGKSVLAKSIQTRLSQLRVSTSTTKPAWLNSKFGVGDWFYHARRGAKYIAHQSFIRSVLYHMLEQDDQLFPHFRGFYRAMMDDGAARWDRDDLESILTAICRAGEEAMFILDALDEAQDASIIELLKELVAFPRSRFRFVVLSRSNAKIEMQLHDTHRIRLEEENDGDVSRYIDTRLGELEERMKKPEFQLKDRSDSRTRGTQLRSLQLESRPMSPGLNTPEHQELDKMRKYLKSNAQNTMLWVKLVLDDLQEVLSDSVYTFYSLRQVLLNLPIKLTTYYQDILKRLGCEEHNHKAKLVRRILMWISGAGELQAITLEELWDALAIPEDSSISTEDEDPIRHNRIPATSFDELGRKLADYCGPFIEIFPPPRELGADPSHERHGMSAIQLMHQTVQDFLARPDLAGPLHFHREQAVELVRRESKKYIDLVLPTIPCATSATSNLRSSDAENNGEHTPTIADTVLWLNDRKLLSFVFATSAASKPHILEPFFILFETEAVELVDPATENDQTLYEESPHAHTAAKLFQKACSEGLVGAVLNLTAIAAFFRPWWEHNRERIGMQISQHDNQLGTGFGGHALRIGGPR</sequence>
<dbReference type="GO" id="GO:0016042">
    <property type="term" value="P:lipid catabolic process"/>
    <property type="evidence" value="ECO:0007669"/>
    <property type="project" value="UniProtKB-UniRule"/>
</dbReference>
<dbReference type="Gene3D" id="3.40.1090.10">
    <property type="entry name" value="Cytosolic phospholipase A2 catalytic domain"/>
    <property type="match status" value="1"/>
</dbReference>
<evidence type="ECO:0000256" key="2">
    <source>
        <dbReference type="ARBA" id="ARBA00022801"/>
    </source>
</evidence>